<evidence type="ECO:0000313" key="1">
    <source>
        <dbReference type="EMBL" id="MBS6535841.1"/>
    </source>
</evidence>
<gene>
    <name evidence="1" type="ORF">KH327_08425</name>
</gene>
<dbReference type="RefSeq" id="WP_278638597.1">
    <property type="nucleotide sequence ID" value="NZ_JAGZZP010000023.1"/>
</dbReference>
<reference evidence="1" key="1">
    <citation type="submission" date="2021-02" db="EMBL/GenBank/DDBJ databases">
        <title>Infant gut strain persistence is associated with maternal origin, phylogeny, and functional potential including surface adhesion and iron acquisition.</title>
        <authorList>
            <person name="Lou Y.C."/>
        </authorList>
    </citation>
    <scope>NUCLEOTIDE SEQUENCE</scope>
    <source>
        <strain evidence="1">L3_060_052G1_dasL3_060_052G1_concoct_1</strain>
    </source>
</reference>
<dbReference type="EMBL" id="JAGZZP010000023">
    <property type="protein sequence ID" value="MBS6535841.1"/>
    <property type="molecule type" value="Genomic_DNA"/>
</dbReference>
<comment type="caution">
    <text evidence="1">The sequence shown here is derived from an EMBL/GenBank/DDBJ whole genome shotgun (WGS) entry which is preliminary data.</text>
</comment>
<accession>A0A943SS68</accession>
<dbReference type="Proteomes" id="UP000748991">
    <property type="component" value="Unassembled WGS sequence"/>
</dbReference>
<protein>
    <submittedName>
        <fullName evidence="1">Uncharacterized protein</fullName>
    </submittedName>
</protein>
<sequence length="112" mass="13489">MANNCYFEVKLVGKEEEVKEVAGYFSEHYDYTFFDFKEFFEKEKDFVKNMNLSMENNLVVSAMSLFGIFDSIFKNELNVFESKEKSLGILKNLMENRLEYQCKLWEREVEKR</sequence>
<dbReference type="AlphaFoldDB" id="A0A943SS68"/>
<proteinExistence type="predicted"/>
<name>A0A943SS68_9FIRM</name>
<organism evidence="1 2">
    <name type="scientific">Peptoniphilus harei</name>
    <dbReference type="NCBI Taxonomy" id="54005"/>
    <lineage>
        <taxon>Bacteria</taxon>
        <taxon>Bacillati</taxon>
        <taxon>Bacillota</taxon>
        <taxon>Tissierellia</taxon>
        <taxon>Tissierellales</taxon>
        <taxon>Peptoniphilaceae</taxon>
        <taxon>Peptoniphilus</taxon>
    </lineage>
</organism>
<evidence type="ECO:0000313" key="2">
    <source>
        <dbReference type="Proteomes" id="UP000748991"/>
    </source>
</evidence>